<reference evidence="2 3" key="1">
    <citation type="submission" date="2019-12" db="EMBL/GenBank/DDBJ databases">
        <title>Genomic-based taxomic classification of the family Erythrobacteraceae.</title>
        <authorList>
            <person name="Xu L."/>
        </authorList>
    </citation>
    <scope>NUCLEOTIDE SEQUENCE [LARGE SCALE GENOMIC DNA]</scope>
    <source>
        <strain evidence="2 3">MCCC 1K01500</strain>
    </source>
</reference>
<organism evidence="2 3">
    <name type="scientific">Croceibacterium salegens</name>
    <dbReference type="NCBI Taxonomy" id="1737568"/>
    <lineage>
        <taxon>Bacteria</taxon>
        <taxon>Pseudomonadati</taxon>
        <taxon>Pseudomonadota</taxon>
        <taxon>Alphaproteobacteria</taxon>
        <taxon>Sphingomonadales</taxon>
        <taxon>Erythrobacteraceae</taxon>
        <taxon>Croceibacterium</taxon>
    </lineage>
</organism>
<evidence type="ECO:0000313" key="2">
    <source>
        <dbReference type="EMBL" id="MXO59785.1"/>
    </source>
</evidence>
<dbReference type="Proteomes" id="UP000433652">
    <property type="component" value="Unassembled WGS sequence"/>
</dbReference>
<name>A0A6I4SUV7_9SPHN</name>
<feature type="compositionally biased region" description="Basic residues" evidence="1">
    <location>
        <begin position="56"/>
        <end position="69"/>
    </location>
</feature>
<dbReference type="AlphaFoldDB" id="A0A6I4SUV7"/>
<keyword evidence="3" id="KW-1185">Reference proteome</keyword>
<protein>
    <submittedName>
        <fullName evidence="2">Uncharacterized protein</fullName>
    </submittedName>
</protein>
<proteinExistence type="predicted"/>
<accession>A0A6I4SUV7</accession>
<feature type="region of interest" description="Disordered" evidence="1">
    <location>
        <begin position="54"/>
        <end position="88"/>
    </location>
</feature>
<evidence type="ECO:0000256" key="1">
    <source>
        <dbReference type="SAM" id="MobiDB-lite"/>
    </source>
</evidence>
<dbReference type="RefSeq" id="WP_159794562.1">
    <property type="nucleotide sequence ID" value="NZ_WTYM01000039.1"/>
</dbReference>
<comment type="caution">
    <text evidence="2">The sequence shown here is derived from an EMBL/GenBank/DDBJ whole genome shotgun (WGS) entry which is preliminary data.</text>
</comment>
<sequence>MAETQGDMATDIAAEAAVRPDTSSMTDRQLAQAVLDRTIRARVAEVMRLAEAVVAKAKKKPSKKGKTARSGKLAKIPGQSGKKKKKKG</sequence>
<gene>
    <name evidence="2" type="ORF">GRI89_09560</name>
</gene>
<evidence type="ECO:0000313" key="3">
    <source>
        <dbReference type="Proteomes" id="UP000433652"/>
    </source>
</evidence>
<dbReference type="EMBL" id="WTYM01000039">
    <property type="protein sequence ID" value="MXO59785.1"/>
    <property type="molecule type" value="Genomic_DNA"/>
</dbReference>